<comment type="caution">
    <text evidence="10">The sequence shown here is derived from an EMBL/GenBank/DDBJ whole genome shotgun (WGS) entry which is preliminary data.</text>
</comment>
<comment type="subcellular location">
    <subcellularLocation>
        <location evidence="1">Cell membrane</location>
        <topology evidence="1">Multi-pass membrane protein</topology>
    </subcellularLocation>
</comment>
<feature type="coiled-coil region" evidence="7">
    <location>
        <begin position="543"/>
        <end position="577"/>
    </location>
</feature>
<dbReference type="InterPro" id="IPR050545">
    <property type="entry name" value="Mycobact_MmpL"/>
</dbReference>
<feature type="transmembrane region" description="Helical" evidence="8">
    <location>
        <begin position="997"/>
        <end position="1021"/>
    </location>
</feature>
<evidence type="ECO:0000256" key="2">
    <source>
        <dbReference type="ARBA" id="ARBA00010157"/>
    </source>
</evidence>
<evidence type="ECO:0000259" key="9">
    <source>
        <dbReference type="PROSITE" id="PS50156"/>
    </source>
</evidence>
<gene>
    <name evidence="10" type="ORF">J40TS1_44370</name>
</gene>
<dbReference type="PANTHER" id="PTHR33406:SF6">
    <property type="entry name" value="MEMBRANE PROTEIN YDGH-RELATED"/>
    <property type="match status" value="1"/>
</dbReference>
<evidence type="ECO:0000313" key="10">
    <source>
        <dbReference type="EMBL" id="GIP18795.1"/>
    </source>
</evidence>
<feature type="transmembrane region" description="Helical" evidence="8">
    <location>
        <begin position="896"/>
        <end position="917"/>
    </location>
</feature>
<organism evidence="10 11">
    <name type="scientific">Paenibacillus montaniterrae</name>
    <dbReference type="NCBI Taxonomy" id="429341"/>
    <lineage>
        <taxon>Bacteria</taxon>
        <taxon>Bacillati</taxon>
        <taxon>Bacillota</taxon>
        <taxon>Bacilli</taxon>
        <taxon>Bacillales</taxon>
        <taxon>Paenibacillaceae</taxon>
        <taxon>Paenibacillus</taxon>
    </lineage>
</organism>
<dbReference type="Gene3D" id="1.20.1640.10">
    <property type="entry name" value="Multidrug efflux transporter AcrB transmembrane domain"/>
    <property type="match status" value="2"/>
</dbReference>
<feature type="transmembrane region" description="Helical" evidence="8">
    <location>
        <begin position="971"/>
        <end position="991"/>
    </location>
</feature>
<feature type="transmembrane region" description="Helical" evidence="8">
    <location>
        <begin position="235"/>
        <end position="254"/>
    </location>
</feature>
<dbReference type="Gene3D" id="1.10.287.950">
    <property type="entry name" value="Methyl-accepting chemotaxis protein"/>
    <property type="match status" value="2"/>
</dbReference>
<evidence type="ECO:0000256" key="6">
    <source>
        <dbReference type="ARBA" id="ARBA00023136"/>
    </source>
</evidence>
<dbReference type="InterPro" id="IPR000731">
    <property type="entry name" value="SSD"/>
</dbReference>
<feature type="transmembrane region" description="Helical" evidence="8">
    <location>
        <begin position="310"/>
        <end position="338"/>
    </location>
</feature>
<evidence type="ECO:0000313" key="11">
    <source>
        <dbReference type="Proteomes" id="UP000683139"/>
    </source>
</evidence>
<dbReference type="EMBL" id="BOSE01000010">
    <property type="protein sequence ID" value="GIP18795.1"/>
    <property type="molecule type" value="Genomic_DNA"/>
</dbReference>
<dbReference type="Proteomes" id="UP000683139">
    <property type="component" value="Unassembled WGS sequence"/>
</dbReference>
<feature type="domain" description="SSD" evidence="9">
    <location>
        <begin position="899"/>
        <end position="1027"/>
    </location>
</feature>
<keyword evidence="3" id="KW-1003">Cell membrane</keyword>
<dbReference type="Pfam" id="PF03176">
    <property type="entry name" value="MMPL"/>
    <property type="match status" value="2"/>
</dbReference>
<evidence type="ECO:0000256" key="8">
    <source>
        <dbReference type="SAM" id="Phobius"/>
    </source>
</evidence>
<keyword evidence="11" id="KW-1185">Reference proteome</keyword>
<name>A0A919YSB4_9BACL</name>
<proteinExistence type="inferred from homology"/>
<keyword evidence="4 8" id="KW-0812">Transmembrane</keyword>
<feature type="transmembrane region" description="Helical" evidence="8">
    <location>
        <begin position="359"/>
        <end position="379"/>
    </location>
</feature>
<dbReference type="InterPro" id="IPR023908">
    <property type="entry name" value="xxxLxxG_rpt"/>
</dbReference>
<dbReference type="InterPro" id="IPR004869">
    <property type="entry name" value="MMPL_dom"/>
</dbReference>
<dbReference type="RefSeq" id="WP_213519445.1">
    <property type="nucleotide sequence ID" value="NZ_BOSE01000010.1"/>
</dbReference>
<evidence type="ECO:0000256" key="3">
    <source>
        <dbReference type="ARBA" id="ARBA00022475"/>
    </source>
</evidence>
<keyword evidence="6 8" id="KW-0472">Membrane</keyword>
<protein>
    <submittedName>
        <fullName evidence="10">Transporter</fullName>
    </submittedName>
</protein>
<feature type="transmembrane region" description="Helical" evidence="8">
    <location>
        <begin position="181"/>
        <end position="198"/>
    </location>
</feature>
<sequence>MKAILKARWLMLAAWLVAAVVMLFAAPNLAELVREKGQITVPEQYSSSLAEKLLQEKGGDASGGNSTALVFYEQGGLSSGQQEEVKQAIKLLESQQNELGIQSITTHFDDEQLASQMMSEDESTIIVLLDVQLGEKEIEVAVEQLYEALSSIEVEHYYTGSWLINQDVVLSSEEGLKRTELITIVFILIVLFLVFRSLVAPIVPLLTVGLSYLVSQGVVSFLADRADFPLSTFTQIFMMAVMFGIGTDYCILIISRFKEELSKHGDKQEAILVTYRTAGRTVIVSGIAVLVGFSAIGFSTFILYRSAVAVAVGIAVMLVAIYTVVPFFLYVLGSKLFWPMKGKLEHGHSKLWDKVGAFSLNRPMAALLIVAIIIVPLLLTKDDLVSYNSLDEIGEKYDSVKGFNIIADNFAPGEVMPTTVVIKSDKPFDNSAGMSIIERTSRALLQQEGISAVRSATRPLGEEMEEFLVADQVELLEDGLAQGQDGLVEIRDGLAEAETALSEHTPQLDTAITGADELVSGSKQLQAGVNELSKGLTELSTGMQQGTQSAEQLEAGLKELETNAAQLANASDQLLQGYRELYSGTQELSTGYTAIAQQQEALATGLTGVQQGMQALKDQHPELEQDPTYIALASSLQELSSGAAALSASMNELNQGLKGILNGFSEANTALEAASGGQQAFSEGMKQVTSGMSALRQGLQQLAAGSKQGSEQVPQLAEGLGGIAVGGEQLQQGFVDIQTQLEELTEGLAQSVDGLGQVTDGFSSAEAYLQGLIEAPDKQLAGWYMPPEVITGEDFEPVLAQYMSEDRRIITLDVIMEDNPYSLASIDVIEGLSATVEQQLAGTEHEDAEVQIGGVTSMNHDLKEMSGEDYSRTVTLMLIGIFIILLLLFRSVVIPIYVVLSLLITYTTSLAVTELIFVDIAGLSGVSWAVPFFGFVMLIALGVDYSIFLMDRFKENADMPPATAIHEAMKSMGSVIMSAAIILGGTFAAMLPSGVMSLLQIATLVLCGLLLYALIMLPLFIPVAVKLFGKYNWWPFVGKK</sequence>
<dbReference type="PANTHER" id="PTHR33406">
    <property type="entry name" value="MEMBRANE PROTEIN MJ1562-RELATED"/>
    <property type="match status" value="1"/>
</dbReference>
<comment type="similarity">
    <text evidence="2">Belongs to the resistance-nodulation-cell division (RND) (TC 2.A.6) family. MmpL subfamily.</text>
</comment>
<evidence type="ECO:0000256" key="5">
    <source>
        <dbReference type="ARBA" id="ARBA00022989"/>
    </source>
</evidence>
<reference evidence="10" key="1">
    <citation type="submission" date="2021-03" db="EMBL/GenBank/DDBJ databases">
        <title>Antimicrobial resistance genes in bacteria isolated from Japanese honey, and their potential for conferring macrolide and lincosamide resistance in the American foulbrood pathogen Paenibacillus larvae.</title>
        <authorList>
            <person name="Okamoto M."/>
            <person name="Kumagai M."/>
            <person name="Kanamori H."/>
            <person name="Takamatsu D."/>
        </authorList>
    </citation>
    <scope>NUCLEOTIDE SEQUENCE</scope>
    <source>
        <strain evidence="10">J40TS1</strain>
    </source>
</reference>
<dbReference type="PROSITE" id="PS50156">
    <property type="entry name" value="SSD"/>
    <property type="match status" value="1"/>
</dbReference>
<dbReference type="SUPFAM" id="SSF82866">
    <property type="entry name" value="Multidrug efflux transporter AcrB transmembrane domain"/>
    <property type="match status" value="2"/>
</dbReference>
<feature type="transmembrane region" description="Helical" evidence="8">
    <location>
        <begin position="870"/>
        <end position="889"/>
    </location>
</feature>
<dbReference type="AlphaFoldDB" id="A0A919YSB4"/>
<feature type="transmembrane region" description="Helical" evidence="8">
    <location>
        <begin position="282"/>
        <end position="304"/>
    </location>
</feature>
<evidence type="ECO:0000256" key="1">
    <source>
        <dbReference type="ARBA" id="ARBA00004651"/>
    </source>
</evidence>
<evidence type="ECO:0000256" key="4">
    <source>
        <dbReference type="ARBA" id="ARBA00022692"/>
    </source>
</evidence>
<dbReference type="GO" id="GO:0005886">
    <property type="term" value="C:plasma membrane"/>
    <property type="evidence" value="ECO:0007669"/>
    <property type="project" value="UniProtKB-SubCell"/>
</dbReference>
<keyword evidence="7" id="KW-0175">Coiled coil</keyword>
<feature type="transmembrane region" description="Helical" evidence="8">
    <location>
        <begin position="929"/>
        <end position="950"/>
    </location>
</feature>
<evidence type="ECO:0000256" key="7">
    <source>
        <dbReference type="SAM" id="Coils"/>
    </source>
</evidence>
<accession>A0A919YSB4</accession>
<dbReference type="NCBIfam" id="TIGR03057">
    <property type="entry name" value="xxxLxxG_by_4"/>
    <property type="match status" value="1"/>
</dbReference>
<keyword evidence="5 8" id="KW-1133">Transmembrane helix</keyword>